<organism evidence="1 2">
    <name type="scientific">Brevundimonas nasdae</name>
    <dbReference type="NCBI Taxonomy" id="172043"/>
    <lineage>
        <taxon>Bacteria</taxon>
        <taxon>Pseudomonadati</taxon>
        <taxon>Pseudomonadota</taxon>
        <taxon>Alphaproteobacteria</taxon>
        <taxon>Caulobacterales</taxon>
        <taxon>Caulobacteraceae</taxon>
        <taxon>Brevundimonas</taxon>
    </lineage>
</organism>
<dbReference type="RefSeq" id="WP_201101155.1">
    <property type="nucleotide sequence ID" value="NZ_BAAAEE010000011.1"/>
</dbReference>
<proteinExistence type="predicted"/>
<sequence>MIAAGFLVVAAGFAVIAILRTVQTFTHRLPWTSYIDQIVSSGAAAVFTSLMAWCVG</sequence>
<keyword evidence="1" id="KW-0614">Plasmid</keyword>
<keyword evidence="2" id="KW-1185">Reference proteome</keyword>
<gene>
    <name evidence="1" type="ORF">KWG56_18465</name>
</gene>
<dbReference type="GeneID" id="94377283"/>
<name>A0ABX8TM87_9CAUL</name>
<dbReference type="EMBL" id="CP080035">
    <property type="protein sequence ID" value="QYC12346.1"/>
    <property type="molecule type" value="Genomic_DNA"/>
</dbReference>
<dbReference type="Proteomes" id="UP000824334">
    <property type="component" value="Plasmid unnamed1"/>
</dbReference>
<protein>
    <submittedName>
        <fullName evidence="1">Uncharacterized protein</fullName>
    </submittedName>
</protein>
<reference evidence="1 2" key="1">
    <citation type="submission" date="2021-07" db="EMBL/GenBank/DDBJ databases">
        <title>Isolation and characterization of bacteria from a gold mining with a capacity of golden bioaccumulation.</title>
        <authorList>
            <person name="Yang X.J."/>
        </authorList>
    </citation>
    <scope>NUCLEOTIDE SEQUENCE [LARGE SCALE GENOMIC DNA]</scope>
    <source>
        <strain evidence="1 2">Au29</strain>
        <plasmid evidence="1 2">unnamed1</plasmid>
    </source>
</reference>
<accession>A0ABX8TM87</accession>
<evidence type="ECO:0000313" key="1">
    <source>
        <dbReference type="EMBL" id="QYC12346.1"/>
    </source>
</evidence>
<geneLocation type="plasmid" evidence="1 2">
    <name>unnamed1</name>
</geneLocation>
<evidence type="ECO:0000313" key="2">
    <source>
        <dbReference type="Proteomes" id="UP000824334"/>
    </source>
</evidence>